<dbReference type="GO" id="GO:0055052">
    <property type="term" value="C:ATP-binding cassette (ABC) transporter complex, substrate-binding subunit-containing"/>
    <property type="evidence" value="ECO:0007669"/>
    <property type="project" value="TreeGrafter"/>
</dbReference>
<feature type="compositionally biased region" description="Basic and acidic residues" evidence="4">
    <location>
        <begin position="39"/>
        <end position="55"/>
    </location>
</feature>
<evidence type="ECO:0000256" key="3">
    <source>
        <dbReference type="ARBA" id="ARBA00022729"/>
    </source>
</evidence>
<dbReference type="InterPro" id="IPR006059">
    <property type="entry name" value="SBP"/>
</dbReference>
<dbReference type="PROSITE" id="PS01037">
    <property type="entry name" value="SBP_BACTERIAL_1"/>
    <property type="match status" value="1"/>
</dbReference>
<evidence type="ECO:0000313" key="7">
    <source>
        <dbReference type="Proteomes" id="UP000289794"/>
    </source>
</evidence>
<sequence length="448" mass="49285">MKKKVVSVLVSALMVSTMLAGCTGAAGGKTEEAGTGEIKAADKDAEKGQEEKENGDGELSGELNIVHYIAEAQKLKALDDMVDGFNKEYPDVKVNLESTTLDNYQDVVKLKISTGDAPDILFGSCKTYSDLVNSGNIEDLTDQEFTARIDDSVIDNVSIDGKVYSIPLDQLANAVYYNKDIFEELKLDIPTTYSEFIETCRKLKDAGYIPCAAGYQDGISVGANFYTIFYGTNYLQCENHVNEMVNGEKKAEDYPSLARALEQWREIMEYQNDDQKTINTDRAEQIFANGEAGMIIIGTWGLGAITQYNPEGNYGAFMFPSEEKAEDNTIPIAAGDCWMAVKDSPNHEAAMAFCEYMTRGDVNAQWCATTQEISMLKDVKVPSLPQASQDVADIIASGKVSNYNSINSFAGLYYSAWGETLLEFAVTEDMSVEQFCKELDNRFAAADK</sequence>
<dbReference type="KEGG" id="bpro:PMF13cell1_03324"/>
<evidence type="ECO:0000256" key="4">
    <source>
        <dbReference type="SAM" id="MobiDB-lite"/>
    </source>
</evidence>
<dbReference type="EMBL" id="CP035945">
    <property type="protein sequence ID" value="QBE97761.1"/>
    <property type="molecule type" value="Genomic_DNA"/>
</dbReference>
<dbReference type="Proteomes" id="UP000289794">
    <property type="component" value="Chromosome"/>
</dbReference>
<evidence type="ECO:0000256" key="2">
    <source>
        <dbReference type="ARBA" id="ARBA00022448"/>
    </source>
</evidence>
<keyword evidence="3 5" id="KW-0732">Signal</keyword>
<dbReference type="Pfam" id="PF01547">
    <property type="entry name" value="SBP_bac_1"/>
    <property type="match status" value="1"/>
</dbReference>
<dbReference type="PANTHER" id="PTHR30061:SF50">
    <property type="entry name" value="MALTOSE_MALTODEXTRIN-BINDING PERIPLASMIC PROTEIN"/>
    <property type="match status" value="1"/>
</dbReference>
<dbReference type="PANTHER" id="PTHR30061">
    <property type="entry name" value="MALTOSE-BINDING PERIPLASMIC PROTEIN"/>
    <property type="match status" value="1"/>
</dbReference>
<feature type="chain" id="PRO_5038975009" evidence="5">
    <location>
        <begin position="21"/>
        <end position="448"/>
    </location>
</feature>
<comment type="similarity">
    <text evidence="1">Belongs to the bacterial solute-binding protein 1 family.</text>
</comment>
<dbReference type="GO" id="GO:0042956">
    <property type="term" value="P:maltodextrin transmembrane transport"/>
    <property type="evidence" value="ECO:0007669"/>
    <property type="project" value="TreeGrafter"/>
</dbReference>
<protein>
    <submittedName>
        <fullName evidence="6">Multiple sugar-binding protein</fullName>
    </submittedName>
</protein>
<reference evidence="6 7" key="1">
    <citation type="submission" date="2019-01" db="EMBL/GenBank/DDBJ databases">
        <title>PMF-metabolizing Aryl O-demethylase.</title>
        <authorList>
            <person name="Kim M."/>
        </authorList>
    </citation>
    <scope>NUCLEOTIDE SEQUENCE [LARGE SCALE GENOMIC DNA]</scope>
    <source>
        <strain evidence="6 7">PMF1</strain>
    </source>
</reference>
<accession>A0A4P6LYH5</accession>
<keyword evidence="2" id="KW-0813">Transport</keyword>
<feature type="signal peptide" evidence="5">
    <location>
        <begin position="1"/>
        <end position="20"/>
    </location>
</feature>
<feature type="region of interest" description="Disordered" evidence="4">
    <location>
        <begin position="24"/>
        <end position="57"/>
    </location>
</feature>
<dbReference type="GO" id="GO:1901982">
    <property type="term" value="F:maltose binding"/>
    <property type="evidence" value="ECO:0007669"/>
    <property type="project" value="TreeGrafter"/>
</dbReference>
<dbReference type="InterPro" id="IPR006061">
    <property type="entry name" value="SBP_1_CS"/>
</dbReference>
<name>A0A4P6LYH5_9FIRM</name>
<dbReference type="GO" id="GO:0015768">
    <property type="term" value="P:maltose transport"/>
    <property type="evidence" value="ECO:0007669"/>
    <property type="project" value="TreeGrafter"/>
</dbReference>
<dbReference type="SUPFAM" id="SSF53850">
    <property type="entry name" value="Periplasmic binding protein-like II"/>
    <property type="match status" value="1"/>
</dbReference>
<dbReference type="GO" id="GO:0055085">
    <property type="term" value="P:transmembrane transport"/>
    <property type="evidence" value="ECO:0007669"/>
    <property type="project" value="InterPro"/>
</dbReference>
<dbReference type="Gene3D" id="3.40.190.10">
    <property type="entry name" value="Periplasmic binding protein-like II"/>
    <property type="match status" value="2"/>
</dbReference>
<evidence type="ECO:0000256" key="5">
    <source>
        <dbReference type="SAM" id="SignalP"/>
    </source>
</evidence>
<dbReference type="PROSITE" id="PS51257">
    <property type="entry name" value="PROKAR_LIPOPROTEIN"/>
    <property type="match status" value="1"/>
</dbReference>
<proteinExistence type="inferred from homology"/>
<dbReference type="RefSeq" id="WP_130181420.1">
    <property type="nucleotide sequence ID" value="NZ_CP035945.1"/>
</dbReference>
<dbReference type="AlphaFoldDB" id="A0A4P6LYH5"/>
<evidence type="ECO:0000313" key="6">
    <source>
        <dbReference type="EMBL" id="QBE97761.1"/>
    </source>
</evidence>
<gene>
    <name evidence="6" type="primary">msmE_23</name>
    <name evidence="6" type="ORF">PMF13cell1_03324</name>
</gene>
<organism evidence="6 7">
    <name type="scientific">Blautia producta</name>
    <dbReference type="NCBI Taxonomy" id="33035"/>
    <lineage>
        <taxon>Bacteria</taxon>
        <taxon>Bacillati</taxon>
        <taxon>Bacillota</taxon>
        <taxon>Clostridia</taxon>
        <taxon>Lachnospirales</taxon>
        <taxon>Lachnospiraceae</taxon>
        <taxon>Blautia</taxon>
    </lineage>
</organism>
<evidence type="ECO:0000256" key="1">
    <source>
        <dbReference type="ARBA" id="ARBA00008520"/>
    </source>
</evidence>